<dbReference type="GO" id="GO:0016881">
    <property type="term" value="F:acid-amino acid ligase activity"/>
    <property type="evidence" value="ECO:0007669"/>
    <property type="project" value="UniProtKB-ARBA"/>
</dbReference>
<dbReference type="AlphaFoldDB" id="Z9JXH7"/>
<evidence type="ECO:0000256" key="1">
    <source>
        <dbReference type="ARBA" id="ARBA00003818"/>
    </source>
</evidence>
<dbReference type="OrthoDB" id="495728at2"/>
<dbReference type="STRING" id="396014.BF93_00370"/>
<evidence type="ECO:0000256" key="3">
    <source>
        <dbReference type="ARBA" id="ARBA00007832"/>
    </source>
</evidence>
<dbReference type="Gene3D" id="6.10.250.3370">
    <property type="match status" value="1"/>
</dbReference>
<dbReference type="HOGENOM" id="CLU_018524_1_1_11"/>
<dbReference type="Gene3D" id="3.30.310.280">
    <property type="match status" value="1"/>
</dbReference>
<protein>
    <recommendedName>
        <fullName evidence="4">Lysine N-acyltransferase MbtK</fullName>
    </recommendedName>
    <alternativeName>
        <fullName evidence="5">Mycobactin synthase protein K</fullName>
    </alternativeName>
</protein>
<name>Z9JXH7_9MICO</name>
<comment type="caution">
    <text evidence="7">The sequence shown here is derived from an EMBL/GenBank/DDBJ whole genome shotgun (WGS) entry which is preliminary data.</text>
</comment>
<comment type="pathway">
    <text evidence="2">Siderophore biosynthesis; mycobactin biosynthesis.</text>
</comment>
<dbReference type="RefSeq" id="WP_051486336.1">
    <property type="nucleotide sequence ID" value="NZ_BAAAOW010000001.1"/>
</dbReference>
<sequence>MTIDLTPVDPARHAEQVHRWLAEDRAVFWQMTRHRPPEVREYLEAVDADPRQDGWILAVDGAEQAYVETYDPAILIPAEHLAPRPGDLGMHLLIGPPQGDPVHGFTARVMQAVLRFCLGPVAEGGLGAQRVVVEPDARNTAILAKNAAAGFRVLGEIELGDKRAVLSVCTREDFAASPLGEGTDPHAHLAADVAATAHRHLLAKAIAEFSHERMLAPRHLGEGRYELELPGAASRYRFRARLLPLEHWLIEEASLTRHDGDRDLPLDVLEFVREAQDLLGLPDALASTYLEELASTFASTCAKLHAARAGNRPTSPQLVDADLQTVEAAMTEGHPGFLAGNGRIGYGLSDYRAYAPEEGRRTRLVWVAARRALSHLSLGEGLDEPAHRATALSPEEQDAFAGRLARRGLDPDDYHLLPLHPWQAEHRLPITFAADIARGDLVPLGPGGDEHQPQQSLRTFFNRTRPGAPYVKVALAIQNMGFLRGLSPRYMRDTPAINDWVAELVRGDAEFAARGFSVLRERSALGYTGDVYHRTREPNPHRKMLAALWRESPVPLLGPGEQAMTMAALLHRDHTGRSLVGELIRASGLDACTWVAAFLDAYLRPLVHALLAHEVVFMPHGENLILRLRDHRVVGAFLKDIGEEVAVVGRRPLPEVIGRIRALSTGAEKALSIQTDVFDGVLRHLCGILEADGLIRADAFWGLVAQTLDAYESDHPSLARGLAGDVDLRGQTFAHSCLNRLQLRNTLQMVDLGNQAESLLYAGEMPNPVARESAATRSEVSVPAAGR</sequence>
<keyword evidence="8" id="KW-1185">Reference proteome</keyword>
<dbReference type="Pfam" id="PF04183">
    <property type="entry name" value="IucA_IucC"/>
    <property type="match status" value="1"/>
</dbReference>
<proteinExistence type="inferred from homology"/>
<dbReference type="Proteomes" id="UP000023067">
    <property type="component" value="Unassembled WGS sequence"/>
</dbReference>
<dbReference type="UniPathway" id="UPA00011"/>
<dbReference type="SMART" id="SM01006">
    <property type="entry name" value="AlcB"/>
    <property type="match status" value="1"/>
</dbReference>
<dbReference type="Gene3D" id="1.10.510.40">
    <property type="match status" value="1"/>
</dbReference>
<dbReference type="Pfam" id="PF13523">
    <property type="entry name" value="Acetyltransf_8"/>
    <property type="match status" value="1"/>
</dbReference>
<dbReference type="InterPro" id="IPR019432">
    <property type="entry name" value="Acyltransferase_MbtK/IucB-like"/>
</dbReference>
<comment type="similarity">
    <text evidence="3">Belongs to the IucA/IucC family.</text>
</comment>
<dbReference type="PATRIC" id="fig|396014.3.peg.71"/>
<dbReference type="SUPFAM" id="SSF55729">
    <property type="entry name" value="Acyl-CoA N-acyltransferases (Nat)"/>
    <property type="match status" value="1"/>
</dbReference>
<dbReference type="InterPro" id="IPR022770">
    <property type="entry name" value="IucA/IucC-like_C"/>
</dbReference>
<evidence type="ECO:0000256" key="2">
    <source>
        <dbReference type="ARBA" id="ARBA00005102"/>
    </source>
</evidence>
<accession>Z9JXH7</accession>
<dbReference type="PANTHER" id="PTHR34384">
    <property type="entry name" value="L-2,3-DIAMINOPROPANOATE--CITRATE LIGASE"/>
    <property type="match status" value="1"/>
</dbReference>
<reference evidence="7 8" key="1">
    <citation type="submission" date="2014-02" db="EMBL/GenBank/DDBJ databases">
        <title>Genome sequence of Brachybacterium phenoliresistens strain W13A50.</title>
        <authorList>
            <person name="Wang X."/>
        </authorList>
    </citation>
    <scope>NUCLEOTIDE SEQUENCE [LARGE SCALE GENOMIC DNA]</scope>
    <source>
        <strain evidence="7 8">W13A50</strain>
    </source>
</reference>
<evidence type="ECO:0000313" key="8">
    <source>
        <dbReference type="Proteomes" id="UP000023067"/>
    </source>
</evidence>
<organism evidence="7 8">
    <name type="scientific">Brachybacterium phenoliresistens</name>
    <dbReference type="NCBI Taxonomy" id="396014"/>
    <lineage>
        <taxon>Bacteria</taxon>
        <taxon>Bacillati</taxon>
        <taxon>Actinomycetota</taxon>
        <taxon>Actinomycetes</taxon>
        <taxon>Micrococcales</taxon>
        <taxon>Dermabacteraceae</taxon>
        <taxon>Brachybacterium</taxon>
    </lineage>
</organism>
<evidence type="ECO:0000256" key="5">
    <source>
        <dbReference type="ARBA" id="ARBA00031122"/>
    </source>
</evidence>
<dbReference type="PANTHER" id="PTHR34384:SF6">
    <property type="entry name" value="STAPHYLOFERRIN B SYNTHASE"/>
    <property type="match status" value="1"/>
</dbReference>
<evidence type="ECO:0000256" key="4">
    <source>
        <dbReference type="ARBA" id="ARBA00020586"/>
    </source>
</evidence>
<dbReference type="Pfam" id="PF06276">
    <property type="entry name" value="FhuF"/>
    <property type="match status" value="1"/>
</dbReference>
<dbReference type="GO" id="GO:0019290">
    <property type="term" value="P:siderophore biosynthetic process"/>
    <property type="evidence" value="ECO:0007669"/>
    <property type="project" value="InterPro"/>
</dbReference>
<comment type="function">
    <text evidence="1">Acyltransferase required for the direct transfer of medium- to long-chain fatty acyl moieties from a carrier protein (MbtL) on to the epsilon-amino group of lysine residue in the mycobactin core.</text>
</comment>
<dbReference type="eggNOG" id="COG4264">
    <property type="taxonomic scope" value="Bacteria"/>
</dbReference>
<dbReference type="InterPro" id="IPR007310">
    <property type="entry name" value="Aerobactin_biosyn_IucA/IucC_N"/>
</dbReference>
<dbReference type="Gene3D" id="3.40.630.30">
    <property type="match status" value="1"/>
</dbReference>
<evidence type="ECO:0000259" key="6">
    <source>
        <dbReference type="SMART" id="SM01006"/>
    </source>
</evidence>
<dbReference type="InterPro" id="IPR016181">
    <property type="entry name" value="Acyl_CoA_acyltransferase"/>
</dbReference>
<feature type="domain" description="Acyltransferase MbtK/IucB-like conserved" evidence="6">
    <location>
        <begin position="6"/>
        <end position="53"/>
    </location>
</feature>
<dbReference type="InterPro" id="IPR037455">
    <property type="entry name" value="LucA/IucC-like"/>
</dbReference>
<dbReference type="GO" id="GO:0016746">
    <property type="term" value="F:acyltransferase activity"/>
    <property type="evidence" value="ECO:0007669"/>
    <property type="project" value="InterPro"/>
</dbReference>
<evidence type="ECO:0000313" key="7">
    <source>
        <dbReference type="EMBL" id="EWS83055.1"/>
    </source>
</evidence>
<gene>
    <name evidence="7" type="ORF">BF93_00370</name>
</gene>
<dbReference type="EMBL" id="JDYK01000001">
    <property type="protein sequence ID" value="EWS83055.1"/>
    <property type="molecule type" value="Genomic_DNA"/>
</dbReference>